<feature type="domain" description="Transposase-associated" evidence="2">
    <location>
        <begin position="12"/>
        <end position="80"/>
    </location>
</feature>
<sequence>MVPTNNGLNLVDTDRFSETYEDGVEQFLDYAFKMTGEIDMIRCPCVKCNNTDYGSREIVRSHLKVNGIMKNYTFWYHHGERRCESDSESEELEEVSDNEVEEMIQDFESESEELEVVGDDGVREMIEDLYHGRTGNEFEDDSSNYKVDGEQPNSKSIDQCLSLQNNLICKFFKYH</sequence>
<comment type="caution">
    <text evidence="3">The sequence shown here is derived from an EMBL/GenBank/DDBJ whole genome shotgun (WGS) entry which is preliminary data.</text>
</comment>
<keyword evidence="4" id="KW-1185">Reference proteome</keyword>
<accession>A0AAP0PKB7</accession>
<dbReference type="AlphaFoldDB" id="A0AAP0PKB7"/>
<proteinExistence type="predicted"/>
<dbReference type="InterPro" id="IPR029480">
    <property type="entry name" value="Transpos_assoc"/>
</dbReference>
<evidence type="ECO:0000256" key="1">
    <source>
        <dbReference type="SAM" id="MobiDB-lite"/>
    </source>
</evidence>
<reference evidence="3 4" key="1">
    <citation type="submission" date="2024-01" db="EMBL/GenBank/DDBJ databases">
        <title>Genome assemblies of Stephania.</title>
        <authorList>
            <person name="Yang L."/>
        </authorList>
    </citation>
    <scope>NUCLEOTIDE SEQUENCE [LARGE SCALE GENOMIC DNA]</scope>
    <source>
        <strain evidence="3">QJT</strain>
        <tissue evidence="3">Leaf</tissue>
    </source>
</reference>
<gene>
    <name evidence="3" type="ORF">Sjap_004528</name>
</gene>
<protein>
    <recommendedName>
        <fullName evidence="2">Transposase-associated domain-containing protein</fullName>
    </recommendedName>
</protein>
<evidence type="ECO:0000259" key="2">
    <source>
        <dbReference type="Pfam" id="PF13963"/>
    </source>
</evidence>
<evidence type="ECO:0000313" key="4">
    <source>
        <dbReference type="Proteomes" id="UP001417504"/>
    </source>
</evidence>
<feature type="region of interest" description="Disordered" evidence="1">
    <location>
        <begin position="133"/>
        <end position="152"/>
    </location>
</feature>
<dbReference type="Pfam" id="PF13963">
    <property type="entry name" value="Transpos_assoc"/>
    <property type="match status" value="1"/>
</dbReference>
<dbReference type="Proteomes" id="UP001417504">
    <property type="component" value="Unassembled WGS sequence"/>
</dbReference>
<organism evidence="3 4">
    <name type="scientific">Stephania japonica</name>
    <dbReference type="NCBI Taxonomy" id="461633"/>
    <lineage>
        <taxon>Eukaryota</taxon>
        <taxon>Viridiplantae</taxon>
        <taxon>Streptophyta</taxon>
        <taxon>Embryophyta</taxon>
        <taxon>Tracheophyta</taxon>
        <taxon>Spermatophyta</taxon>
        <taxon>Magnoliopsida</taxon>
        <taxon>Ranunculales</taxon>
        <taxon>Menispermaceae</taxon>
        <taxon>Menispermoideae</taxon>
        <taxon>Cissampelideae</taxon>
        <taxon>Stephania</taxon>
    </lineage>
</organism>
<name>A0AAP0PKB7_9MAGN</name>
<evidence type="ECO:0000313" key="3">
    <source>
        <dbReference type="EMBL" id="KAK9144625.1"/>
    </source>
</evidence>
<dbReference type="EMBL" id="JBBNAE010000002">
    <property type="protein sequence ID" value="KAK9144625.1"/>
    <property type="molecule type" value="Genomic_DNA"/>
</dbReference>